<accession>F5Y6E9</accession>
<keyword evidence="2" id="KW-1185">Reference proteome</keyword>
<organism evidence="1 2">
    <name type="scientific">Ramlibacter tataouinensis (strain ATCC BAA-407 / DSM 14655 / LMG 21543 / TTB310)</name>
    <dbReference type="NCBI Taxonomy" id="365046"/>
    <lineage>
        <taxon>Bacteria</taxon>
        <taxon>Pseudomonadati</taxon>
        <taxon>Pseudomonadota</taxon>
        <taxon>Betaproteobacteria</taxon>
        <taxon>Burkholderiales</taxon>
        <taxon>Comamonadaceae</taxon>
        <taxon>Ramlibacter</taxon>
    </lineage>
</organism>
<proteinExistence type="predicted"/>
<dbReference type="KEGG" id="rta:Rta_29200"/>
<dbReference type="HOGENOM" id="CLU_2071179_0_0_4"/>
<reference evidence="2" key="1">
    <citation type="submission" date="2006-01" db="EMBL/GenBank/DDBJ databases">
        <title>Genome of the cyst-dividing bacterium Ramlibacter tataouinensis.</title>
        <authorList>
            <person name="Barakat M."/>
            <person name="Ortet P."/>
            <person name="De Luca G."/>
            <person name="Jourlin-Castelli C."/>
            <person name="Ansaldi M."/>
            <person name="Py B."/>
            <person name="Fichant G."/>
            <person name="Coutinho P."/>
            <person name="Voulhoux R."/>
            <person name="Bastien O."/>
            <person name="Roy S."/>
            <person name="Marechal E."/>
            <person name="Henrissat B."/>
            <person name="Quentin Y."/>
            <person name="Noirot P."/>
            <person name="Filloux A."/>
            <person name="Mejean V."/>
            <person name="DuBow M."/>
            <person name="Barras F."/>
            <person name="Heulin T."/>
        </authorList>
    </citation>
    <scope>NUCLEOTIDE SEQUENCE [LARGE SCALE GENOMIC DNA]</scope>
    <source>
        <strain evidence="2">ATCC BAA-407 / DSM 14655 / LMG 21543 / TTB310</strain>
    </source>
</reference>
<dbReference type="AlphaFoldDB" id="F5Y6E9"/>
<dbReference type="RefSeq" id="WP_013902254.1">
    <property type="nucleotide sequence ID" value="NC_015677.1"/>
</dbReference>
<dbReference type="Proteomes" id="UP000008385">
    <property type="component" value="Chromosome"/>
</dbReference>
<dbReference type="OrthoDB" id="9907780at2"/>
<gene>
    <name evidence="1" type="ordered locus">Rta_29200</name>
</gene>
<reference evidence="1 2" key="2">
    <citation type="journal article" date="2011" name="PLoS ONE">
        <title>The Cyst-Dividing Bacterium Ramlibacter tataouinensis TTB310 Genome Reveals a Well-Stocked Toolbox for Adaptation to a Desert Environment.</title>
        <authorList>
            <person name="De Luca G."/>
            <person name="Barakat M."/>
            <person name="Ortet P."/>
            <person name="Fochesato S."/>
            <person name="Jourlin-Castelli C."/>
            <person name="Ansaldi M."/>
            <person name="Py B."/>
            <person name="Fichant G."/>
            <person name="Coutinho P.M."/>
            <person name="Voulhoux R."/>
            <person name="Bastien O."/>
            <person name="Marechal E."/>
            <person name="Henrissat B."/>
            <person name="Quentin Y."/>
            <person name="Noirot P."/>
            <person name="Filloux A."/>
            <person name="Mejean V."/>
            <person name="Dubow M.S."/>
            <person name="Barras F."/>
            <person name="Barbe V."/>
            <person name="Weissenbach J."/>
            <person name="Mihalcescu I."/>
            <person name="Vermeglio A."/>
            <person name="Achouak W."/>
            <person name="Heulin T."/>
        </authorList>
    </citation>
    <scope>NUCLEOTIDE SEQUENCE [LARGE SCALE GENOMIC DNA]</scope>
    <source>
        <strain evidence="2">ATCC BAA-407 / DSM 14655 / LMG 21543 / TTB310</strain>
    </source>
</reference>
<name>F5Y6E9_RAMTT</name>
<dbReference type="EMBL" id="CP000245">
    <property type="protein sequence ID" value="AEG94023.1"/>
    <property type="molecule type" value="Genomic_DNA"/>
</dbReference>
<sequence length="118" mass="13424">MSASIKPMLTAVAFQMAAALESYQAEFDGMVQSWHDPGRYAAVNRRLEDIRMYRGALPQLSVDVVEVLIAHVELMHSLWDATVRPSREAMERVEQLRGQLHRRVETMRAKCLRLCGPA</sequence>
<protein>
    <submittedName>
        <fullName evidence="1">Uncharacterized protein</fullName>
    </submittedName>
</protein>
<evidence type="ECO:0000313" key="2">
    <source>
        <dbReference type="Proteomes" id="UP000008385"/>
    </source>
</evidence>
<evidence type="ECO:0000313" key="1">
    <source>
        <dbReference type="EMBL" id="AEG94023.1"/>
    </source>
</evidence>